<sequence>MRPRKHSLHPSDLMLLFNMAASRGFLTGEHWTPVCLPRFNDQGFLHVYVNYITPNAALLLVSADRDSFPTMSECCGNIVEDLSSDGSLQRLDDAAAQRALHPSELGVRRLLHMHYKHKTLVQNFGSCFDDSVPEDDRLRILSTYKRLRLHMVGNMSQPLRIIYRRTATDTVLAWQSTKFELYATVAPTMDVRAMIRMVNNVLEWIRSEEDHLFIINSPSY</sequence>
<dbReference type="Proteomes" id="UP001150603">
    <property type="component" value="Unassembled WGS sequence"/>
</dbReference>
<dbReference type="EMBL" id="JANBPW010003261">
    <property type="protein sequence ID" value="KAJ1938190.1"/>
    <property type="molecule type" value="Genomic_DNA"/>
</dbReference>
<evidence type="ECO:0000313" key="2">
    <source>
        <dbReference type="Proteomes" id="UP001150603"/>
    </source>
</evidence>
<name>A0ACC1J5H8_9FUNG</name>
<reference evidence="1" key="1">
    <citation type="submission" date="2022-07" db="EMBL/GenBank/DDBJ databases">
        <title>Phylogenomic reconstructions and comparative analyses of Kickxellomycotina fungi.</title>
        <authorList>
            <person name="Reynolds N.K."/>
            <person name="Stajich J.E."/>
            <person name="Barry K."/>
            <person name="Grigoriev I.V."/>
            <person name="Crous P."/>
            <person name="Smith M.E."/>
        </authorList>
    </citation>
    <scope>NUCLEOTIDE SEQUENCE</scope>
    <source>
        <strain evidence="1">NRRL 5244</strain>
    </source>
</reference>
<organism evidence="1 2">
    <name type="scientific">Linderina macrospora</name>
    <dbReference type="NCBI Taxonomy" id="4868"/>
    <lineage>
        <taxon>Eukaryota</taxon>
        <taxon>Fungi</taxon>
        <taxon>Fungi incertae sedis</taxon>
        <taxon>Zoopagomycota</taxon>
        <taxon>Kickxellomycotina</taxon>
        <taxon>Kickxellomycetes</taxon>
        <taxon>Kickxellales</taxon>
        <taxon>Kickxellaceae</taxon>
        <taxon>Linderina</taxon>
    </lineage>
</organism>
<accession>A0ACC1J5H8</accession>
<evidence type="ECO:0000313" key="1">
    <source>
        <dbReference type="EMBL" id="KAJ1938190.1"/>
    </source>
</evidence>
<gene>
    <name evidence="1" type="primary">MON1A</name>
    <name evidence="1" type="ORF">FBU59_004522</name>
</gene>
<comment type="caution">
    <text evidence="1">The sequence shown here is derived from an EMBL/GenBank/DDBJ whole genome shotgun (WGS) entry which is preliminary data.</text>
</comment>
<proteinExistence type="predicted"/>
<keyword evidence="2" id="KW-1185">Reference proteome</keyword>
<protein>
    <submittedName>
        <fullName evidence="1">Vacuolar fusion protein MON1 A</fullName>
    </submittedName>
</protein>